<evidence type="ECO:0000256" key="1">
    <source>
        <dbReference type="SAM" id="MobiDB-lite"/>
    </source>
</evidence>
<reference evidence="2 3" key="1">
    <citation type="submission" date="2018-05" db="EMBL/GenBank/DDBJ databases">
        <title>Draft genome sequence of Scytalidium lignicola DSM 105466, a ubiquitous saprotrophic fungus.</title>
        <authorList>
            <person name="Buettner E."/>
            <person name="Gebauer A.M."/>
            <person name="Hofrichter M."/>
            <person name="Liers C."/>
            <person name="Kellner H."/>
        </authorList>
    </citation>
    <scope>NUCLEOTIDE SEQUENCE [LARGE SCALE GENOMIC DNA]</scope>
    <source>
        <strain evidence="2 3">DSM 105466</strain>
    </source>
</reference>
<feature type="compositionally biased region" description="Low complexity" evidence="1">
    <location>
        <begin position="216"/>
        <end position="227"/>
    </location>
</feature>
<gene>
    <name evidence="2" type="ORF">B7463_g10985</name>
</gene>
<evidence type="ECO:0000313" key="3">
    <source>
        <dbReference type="Proteomes" id="UP000258309"/>
    </source>
</evidence>
<dbReference type="AlphaFoldDB" id="A0A3E2GVZ6"/>
<feature type="compositionally biased region" description="Basic and acidic residues" evidence="1">
    <location>
        <begin position="69"/>
        <end position="82"/>
    </location>
</feature>
<evidence type="ECO:0000313" key="2">
    <source>
        <dbReference type="EMBL" id="RFU25355.1"/>
    </source>
</evidence>
<feature type="compositionally biased region" description="Acidic residues" evidence="1">
    <location>
        <begin position="232"/>
        <end position="241"/>
    </location>
</feature>
<organism evidence="2 3">
    <name type="scientific">Scytalidium lignicola</name>
    <name type="common">Hyphomycete</name>
    <dbReference type="NCBI Taxonomy" id="5539"/>
    <lineage>
        <taxon>Eukaryota</taxon>
        <taxon>Fungi</taxon>
        <taxon>Dikarya</taxon>
        <taxon>Ascomycota</taxon>
        <taxon>Pezizomycotina</taxon>
        <taxon>Leotiomycetes</taxon>
        <taxon>Leotiomycetes incertae sedis</taxon>
        <taxon>Scytalidium</taxon>
    </lineage>
</organism>
<comment type="caution">
    <text evidence="2">The sequence shown here is derived from an EMBL/GenBank/DDBJ whole genome shotgun (WGS) entry which is preliminary data.</text>
</comment>
<feature type="region of interest" description="Disordered" evidence="1">
    <location>
        <begin position="51"/>
        <end position="82"/>
    </location>
</feature>
<dbReference type="EMBL" id="NCSJ02000340">
    <property type="protein sequence ID" value="RFU25355.1"/>
    <property type="molecule type" value="Genomic_DNA"/>
</dbReference>
<feature type="region of interest" description="Disordered" evidence="1">
    <location>
        <begin position="179"/>
        <end position="241"/>
    </location>
</feature>
<feature type="non-terminal residue" evidence="2">
    <location>
        <position position="1"/>
    </location>
</feature>
<feature type="compositionally biased region" description="Acidic residues" evidence="1">
    <location>
        <begin position="194"/>
        <end position="204"/>
    </location>
</feature>
<dbReference type="Proteomes" id="UP000258309">
    <property type="component" value="Unassembled WGS sequence"/>
</dbReference>
<protein>
    <submittedName>
        <fullName evidence="2">Uncharacterized protein</fullName>
    </submittedName>
</protein>
<accession>A0A3E2GVZ6</accession>
<keyword evidence="3" id="KW-1185">Reference proteome</keyword>
<name>A0A3E2GVZ6_SCYLI</name>
<feature type="non-terminal residue" evidence="2">
    <location>
        <position position="241"/>
    </location>
</feature>
<feature type="compositionally biased region" description="Basic and acidic residues" evidence="1">
    <location>
        <begin position="179"/>
        <end position="193"/>
    </location>
</feature>
<proteinExistence type="predicted"/>
<sequence>MELLSSPSRCKFDSFQRGVSRVLDEGHLATVERDLVIQRIEGFLNKRSSSRKRVQKGGELTSEYAQTLKQEKERKQAEKEANKEARMLRKIVNQERKDQKAAWVVWRKKESLRKKAIKQLPRGVVGEPILYKEHTPPPFSEPGKEPIDVKPIPSTVTSTEIPLVIPVKLPVQHTIRTNFEKPELQQEPSKVEVEVEEQEDESEEDFIRLDLDGKFSYSSTSSESENSLDFNSSDEEDYCVL</sequence>